<accession>A0A8B6CTD6</accession>
<name>A0A8B6CTD6_MYTGA</name>
<gene>
    <name evidence="1" type="ORF">MGAL_10B054250</name>
</gene>
<protein>
    <submittedName>
        <fullName evidence="1">Uncharacterized protein</fullName>
    </submittedName>
</protein>
<evidence type="ECO:0000313" key="1">
    <source>
        <dbReference type="EMBL" id="VDI09333.1"/>
    </source>
</evidence>
<dbReference type="SUPFAM" id="SSF50978">
    <property type="entry name" value="WD40 repeat-like"/>
    <property type="match status" value="1"/>
</dbReference>
<reference evidence="1" key="1">
    <citation type="submission" date="2018-11" db="EMBL/GenBank/DDBJ databases">
        <authorList>
            <person name="Alioto T."/>
            <person name="Alioto T."/>
        </authorList>
    </citation>
    <scope>NUCLEOTIDE SEQUENCE</scope>
</reference>
<proteinExistence type="predicted"/>
<keyword evidence="2" id="KW-1185">Reference proteome</keyword>
<comment type="caution">
    <text evidence="1">The sequence shown here is derived from an EMBL/GenBank/DDBJ whole genome shotgun (WGS) entry which is preliminary data.</text>
</comment>
<dbReference type="EMBL" id="UYJE01002280">
    <property type="protein sequence ID" value="VDI09333.1"/>
    <property type="molecule type" value="Genomic_DNA"/>
</dbReference>
<organism evidence="1 2">
    <name type="scientific">Mytilus galloprovincialis</name>
    <name type="common">Mediterranean mussel</name>
    <dbReference type="NCBI Taxonomy" id="29158"/>
    <lineage>
        <taxon>Eukaryota</taxon>
        <taxon>Metazoa</taxon>
        <taxon>Spiralia</taxon>
        <taxon>Lophotrochozoa</taxon>
        <taxon>Mollusca</taxon>
        <taxon>Bivalvia</taxon>
        <taxon>Autobranchia</taxon>
        <taxon>Pteriomorphia</taxon>
        <taxon>Mytilida</taxon>
        <taxon>Mytiloidea</taxon>
        <taxon>Mytilidae</taxon>
        <taxon>Mytilinae</taxon>
        <taxon>Mytilus</taxon>
    </lineage>
</organism>
<dbReference type="InterPro" id="IPR036322">
    <property type="entry name" value="WD40_repeat_dom_sf"/>
</dbReference>
<sequence length="264" mass="29635">MKTEISKHIIRKETALKVKLISSKKQVNLKLKDEVDIISSYRIAVKNWKALLDSVLEHGCEQQCLMKINKIEPKIFELEQEIDDSVKNIKSVSVVFSPSSPIAGFINSIETFGTIQVNESAYIANFRTGNIRILKVIDVCHGRSSSSGTFLENCLLFTTHQKKKVVKYSSDGKSLLSELVLQCEPQDIAMLTLIQLAVSSSENVVYIVDKDKMTFLQTLTLPELPVYGLCVVNEDQFITGSCFNLTWINVSSEQKVNQRKANGQ</sequence>
<dbReference type="Proteomes" id="UP000596742">
    <property type="component" value="Unassembled WGS sequence"/>
</dbReference>
<evidence type="ECO:0000313" key="2">
    <source>
        <dbReference type="Proteomes" id="UP000596742"/>
    </source>
</evidence>
<dbReference type="AlphaFoldDB" id="A0A8B6CTD6"/>